<proteinExistence type="predicted"/>
<name>A0AAN6N716_9PEZI</name>
<protein>
    <submittedName>
        <fullName evidence="1">Uncharacterized protein</fullName>
    </submittedName>
</protein>
<dbReference type="AlphaFoldDB" id="A0AAN6N716"/>
<dbReference type="EMBL" id="MU853820">
    <property type="protein sequence ID" value="KAK3938918.1"/>
    <property type="molecule type" value="Genomic_DNA"/>
</dbReference>
<keyword evidence="2" id="KW-1185">Reference proteome</keyword>
<comment type="caution">
    <text evidence="1">The sequence shown here is derived from an EMBL/GenBank/DDBJ whole genome shotgun (WGS) entry which is preliminary data.</text>
</comment>
<sequence>MHFRFPSSFNFGVPSASKTGIRPEGGSILGISIAKKSADTVKRTCTGYAHALWTQQAIFGGGVGVGNYQTWTEGGASTWVGASERQPMIGASLVKVKLAASRWQFILVLSAGRGCAVEKHAVSLLSLLSLSSLRHICVCVVYVVYESLRVSGLGCLGFLTSQNRGTPSKWWKGPLKGSSIESITSAWRNNTDFLVSLYPYHALAFNYRYLALDVDLEYQIILSPKTPPSKLWIFPEEGKSGVKLEKKQDNVPESRPAQPKPPFAAAISRSFPSLALPLLLLPEPSAFPRCFETY</sequence>
<evidence type="ECO:0000313" key="1">
    <source>
        <dbReference type="EMBL" id="KAK3938918.1"/>
    </source>
</evidence>
<accession>A0AAN6N716</accession>
<organism evidence="1 2">
    <name type="scientific">Diplogelasinospora grovesii</name>
    <dbReference type="NCBI Taxonomy" id="303347"/>
    <lineage>
        <taxon>Eukaryota</taxon>
        <taxon>Fungi</taxon>
        <taxon>Dikarya</taxon>
        <taxon>Ascomycota</taxon>
        <taxon>Pezizomycotina</taxon>
        <taxon>Sordariomycetes</taxon>
        <taxon>Sordariomycetidae</taxon>
        <taxon>Sordariales</taxon>
        <taxon>Diplogelasinosporaceae</taxon>
        <taxon>Diplogelasinospora</taxon>
    </lineage>
</organism>
<gene>
    <name evidence="1" type="ORF">QBC46DRAFT_409722</name>
</gene>
<reference evidence="2" key="1">
    <citation type="journal article" date="2023" name="Mol. Phylogenet. Evol.">
        <title>Genome-scale phylogeny and comparative genomics of the fungal order Sordariales.</title>
        <authorList>
            <person name="Hensen N."/>
            <person name="Bonometti L."/>
            <person name="Westerberg I."/>
            <person name="Brannstrom I.O."/>
            <person name="Guillou S."/>
            <person name="Cros-Aarteil S."/>
            <person name="Calhoun S."/>
            <person name="Haridas S."/>
            <person name="Kuo A."/>
            <person name="Mondo S."/>
            <person name="Pangilinan J."/>
            <person name="Riley R."/>
            <person name="LaButti K."/>
            <person name="Andreopoulos B."/>
            <person name="Lipzen A."/>
            <person name="Chen C."/>
            <person name="Yan M."/>
            <person name="Daum C."/>
            <person name="Ng V."/>
            <person name="Clum A."/>
            <person name="Steindorff A."/>
            <person name="Ohm R.A."/>
            <person name="Martin F."/>
            <person name="Silar P."/>
            <person name="Natvig D.O."/>
            <person name="Lalanne C."/>
            <person name="Gautier V."/>
            <person name="Ament-Velasquez S.L."/>
            <person name="Kruys A."/>
            <person name="Hutchinson M.I."/>
            <person name="Powell A.J."/>
            <person name="Barry K."/>
            <person name="Miller A.N."/>
            <person name="Grigoriev I.V."/>
            <person name="Debuchy R."/>
            <person name="Gladieux P."/>
            <person name="Hiltunen Thoren M."/>
            <person name="Johannesson H."/>
        </authorList>
    </citation>
    <scope>NUCLEOTIDE SEQUENCE [LARGE SCALE GENOMIC DNA]</scope>
    <source>
        <strain evidence="2">CBS 340.73</strain>
    </source>
</reference>
<evidence type="ECO:0000313" key="2">
    <source>
        <dbReference type="Proteomes" id="UP001303473"/>
    </source>
</evidence>
<dbReference type="Proteomes" id="UP001303473">
    <property type="component" value="Unassembled WGS sequence"/>
</dbReference>